<evidence type="ECO:0000313" key="2">
    <source>
        <dbReference type="EMBL" id="KAJ5308002.1"/>
    </source>
</evidence>
<reference evidence="2" key="1">
    <citation type="submission" date="2022-12" db="EMBL/GenBank/DDBJ databases">
        <authorList>
            <person name="Petersen C."/>
        </authorList>
    </citation>
    <scope>NUCLEOTIDE SEQUENCE</scope>
    <source>
        <strain evidence="2">IBT 21472</strain>
    </source>
</reference>
<feature type="compositionally biased region" description="Low complexity" evidence="1">
    <location>
        <begin position="50"/>
        <end position="66"/>
    </location>
</feature>
<feature type="region of interest" description="Disordered" evidence="1">
    <location>
        <begin position="38"/>
        <end position="89"/>
    </location>
</feature>
<gene>
    <name evidence="2" type="ORF">N7476_008658</name>
</gene>
<evidence type="ECO:0000313" key="3">
    <source>
        <dbReference type="Proteomes" id="UP001147746"/>
    </source>
</evidence>
<keyword evidence="3" id="KW-1185">Reference proteome</keyword>
<name>A0A9W9U1X1_9EURO</name>
<dbReference type="Proteomes" id="UP001147746">
    <property type="component" value="Unassembled WGS sequence"/>
</dbReference>
<protein>
    <submittedName>
        <fullName evidence="2">Uncharacterized protein</fullName>
    </submittedName>
</protein>
<feature type="compositionally biased region" description="Basic and acidic residues" evidence="1">
    <location>
        <begin position="38"/>
        <end position="47"/>
    </location>
</feature>
<sequence length="257" mass="27789">MIRRPPTVIALNDEELQCHLQRAFLRTLPADFNQLHLEDRGQSDDGHAFASSLSEDSGASSDSNGEVDFTTMPDSTGGSSCIGHDSSPGGMRSLTARNAFLVAAMTASLHQPPEPNRSPATRNQISTLFPQYRTWRSRESLGAKTALKTPQRELKLYSMGPQEMKKPENCRHAEAEALGYDARHSASQEFRLSPDSCSELTISSVPLRGLSLASTESYEAALADTASPSVALDAIWKFGTVEPDSIFEESGADRGAA</sequence>
<dbReference type="OrthoDB" id="4359969at2759"/>
<comment type="caution">
    <text evidence="2">The sequence shown here is derived from an EMBL/GenBank/DDBJ whole genome shotgun (WGS) entry which is preliminary data.</text>
</comment>
<dbReference type="AlphaFoldDB" id="A0A9W9U1X1"/>
<proteinExistence type="predicted"/>
<accession>A0A9W9U1X1</accession>
<dbReference type="EMBL" id="JAPZBO010000008">
    <property type="protein sequence ID" value="KAJ5308002.1"/>
    <property type="molecule type" value="Genomic_DNA"/>
</dbReference>
<reference evidence="2" key="2">
    <citation type="journal article" date="2023" name="IMA Fungus">
        <title>Comparative genomic study of the Penicillium genus elucidates a diverse pangenome and 15 lateral gene transfer events.</title>
        <authorList>
            <person name="Petersen C."/>
            <person name="Sorensen T."/>
            <person name="Nielsen M.R."/>
            <person name="Sondergaard T.E."/>
            <person name="Sorensen J.L."/>
            <person name="Fitzpatrick D.A."/>
            <person name="Frisvad J.C."/>
            <person name="Nielsen K.L."/>
        </authorList>
    </citation>
    <scope>NUCLEOTIDE SEQUENCE</scope>
    <source>
        <strain evidence="2">IBT 21472</strain>
    </source>
</reference>
<evidence type="ECO:0000256" key="1">
    <source>
        <dbReference type="SAM" id="MobiDB-lite"/>
    </source>
</evidence>
<organism evidence="2 3">
    <name type="scientific">Penicillium atrosanguineum</name>
    <dbReference type="NCBI Taxonomy" id="1132637"/>
    <lineage>
        <taxon>Eukaryota</taxon>
        <taxon>Fungi</taxon>
        <taxon>Dikarya</taxon>
        <taxon>Ascomycota</taxon>
        <taxon>Pezizomycotina</taxon>
        <taxon>Eurotiomycetes</taxon>
        <taxon>Eurotiomycetidae</taxon>
        <taxon>Eurotiales</taxon>
        <taxon>Aspergillaceae</taxon>
        <taxon>Penicillium</taxon>
    </lineage>
</organism>